<dbReference type="GO" id="GO:0006298">
    <property type="term" value="P:mismatch repair"/>
    <property type="evidence" value="ECO:0007669"/>
    <property type="project" value="UniProtKB-UniRule"/>
</dbReference>
<dbReference type="RefSeq" id="WP_188387644.1">
    <property type="nucleotide sequence ID" value="NZ_BMFK01000001.1"/>
</dbReference>
<dbReference type="Pfam" id="PF01624">
    <property type="entry name" value="MutS_I"/>
    <property type="match status" value="1"/>
</dbReference>
<dbReference type="InterPro" id="IPR007861">
    <property type="entry name" value="DNA_mismatch_repair_MutS_clamp"/>
</dbReference>
<dbReference type="Pfam" id="PF05192">
    <property type="entry name" value="MutS_III"/>
    <property type="match status" value="1"/>
</dbReference>
<dbReference type="GO" id="GO:0140664">
    <property type="term" value="F:ATP-dependent DNA damage sensor activity"/>
    <property type="evidence" value="ECO:0007669"/>
    <property type="project" value="InterPro"/>
</dbReference>
<dbReference type="Pfam" id="PF05190">
    <property type="entry name" value="MutS_IV"/>
    <property type="match status" value="1"/>
</dbReference>
<keyword evidence="5 8" id="KW-0067">ATP-binding</keyword>
<dbReference type="InterPro" id="IPR036187">
    <property type="entry name" value="DNA_mismatch_repair_MutS_sf"/>
</dbReference>
<dbReference type="EMBL" id="BMFK01000001">
    <property type="protein sequence ID" value="GGE64857.1"/>
    <property type="molecule type" value="Genomic_DNA"/>
</dbReference>
<reference evidence="11" key="2">
    <citation type="submission" date="2020-09" db="EMBL/GenBank/DDBJ databases">
        <authorList>
            <person name="Sun Q."/>
            <person name="Zhou Y."/>
        </authorList>
    </citation>
    <scope>NUCLEOTIDE SEQUENCE</scope>
    <source>
        <strain evidence="11">CGMCC 1.12698</strain>
    </source>
</reference>
<keyword evidence="6 8" id="KW-0238">DNA-binding</keyword>
<evidence type="ECO:0000256" key="9">
    <source>
        <dbReference type="RuleBase" id="RU003756"/>
    </source>
</evidence>
<dbReference type="SUPFAM" id="SSF52540">
    <property type="entry name" value="P-loop containing nucleoside triphosphate hydrolases"/>
    <property type="match status" value="1"/>
</dbReference>
<evidence type="ECO:0000256" key="8">
    <source>
        <dbReference type="HAMAP-Rule" id="MF_00096"/>
    </source>
</evidence>
<dbReference type="Gene3D" id="1.10.1420.10">
    <property type="match status" value="2"/>
</dbReference>
<feature type="domain" description="DNA mismatch repair proteins mutS family" evidence="10">
    <location>
        <begin position="680"/>
        <end position="696"/>
    </location>
</feature>
<accession>A0A917APE0</accession>
<dbReference type="HAMAP" id="MF_00096">
    <property type="entry name" value="MutS"/>
    <property type="match status" value="1"/>
</dbReference>
<dbReference type="InterPro" id="IPR007696">
    <property type="entry name" value="DNA_mismatch_repair_MutS_core"/>
</dbReference>
<dbReference type="SUPFAM" id="SSF53150">
    <property type="entry name" value="DNA repair protein MutS, domain II"/>
    <property type="match status" value="1"/>
</dbReference>
<evidence type="ECO:0000256" key="4">
    <source>
        <dbReference type="ARBA" id="ARBA00022763"/>
    </source>
</evidence>
<keyword evidence="4 8" id="KW-0227">DNA damage</keyword>
<evidence type="ECO:0000256" key="2">
    <source>
        <dbReference type="ARBA" id="ARBA00021982"/>
    </source>
</evidence>
<dbReference type="GO" id="GO:0003684">
    <property type="term" value="F:damaged DNA binding"/>
    <property type="evidence" value="ECO:0007669"/>
    <property type="project" value="UniProtKB-UniRule"/>
</dbReference>
<dbReference type="InterPro" id="IPR007860">
    <property type="entry name" value="DNA_mmatch_repair_MutS_con_dom"/>
</dbReference>
<comment type="caution">
    <text evidence="11">The sequence shown here is derived from an EMBL/GenBank/DDBJ whole genome shotgun (WGS) entry which is preliminary data.</text>
</comment>
<dbReference type="NCBIfam" id="NF003810">
    <property type="entry name" value="PRK05399.1"/>
    <property type="match status" value="1"/>
</dbReference>
<organism evidence="11 12">
    <name type="scientific">Priestia taiwanensis</name>
    <dbReference type="NCBI Taxonomy" id="1347902"/>
    <lineage>
        <taxon>Bacteria</taxon>
        <taxon>Bacillati</taxon>
        <taxon>Bacillota</taxon>
        <taxon>Bacilli</taxon>
        <taxon>Bacillales</taxon>
        <taxon>Bacillaceae</taxon>
        <taxon>Priestia</taxon>
    </lineage>
</organism>
<evidence type="ECO:0000256" key="6">
    <source>
        <dbReference type="ARBA" id="ARBA00023125"/>
    </source>
</evidence>
<dbReference type="FunFam" id="3.40.1170.10:FF:000001">
    <property type="entry name" value="DNA mismatch repair protein MutS"/>
    <property type="match status" value="1"/>
</dbReference>
<evidence type="ECO:0000256" key="7">
    <source>
        <dbReference type="ARBA" id="ARBA00023204"/>
    </source>
</evidence>
<dbReference type="Gene3D" id="3.40.1170.10">
    <property type="entry name" value="DNA repair protein MutS, domain I"/>
    <property type="match status" value="1"/>
</dbReference>
<dbReference type="Gene3D" id="3.30.420.110">
    <property type="entry name" value="MutS, connector domain"/>
    <property type="match status" value="1"/>
</dbReference>
<dbReference type="SMART" id="SM00534">
    <property type="entry name" value="MUTSac"/>
    <property type="match status" value="1"/>
</dbReference>
<dbReference type="InterPro" id="IPR027417">
    <property type="entry name" value="P-loop_NTPase"/>
</dbReference>
<gene>
    <name evidence="8 11" type="primary">mutS</name>
    <name evidence="11" type="ORF">GCM10007140_13840</name>
</gene>
<evidence type="ECO:0000256" key="5">
    <source>
        <dbReference type="ARBA" id="ARBA00022840"/>
    </source>
</evidence>
<feature type="binding site" evidence="8">
    <location>
        <begin position="606"/>
        <end position="613"/>
    </location>
    <ligand>
        <name>ATP</name>
        <dbReference type="ChEBI" id="CHEBI:30616"/>
    </ligand>
</feature>
<dbReference type="Proteomes" id="UP000605259">
    <property type="component" value="Unassembled WGS sequence"/>
</dbReference>
<keyword evidence="7 8" id="KW-0234">DNA repair</keyword>
<name>A0A917APE0_9BACI</name>
<protein>
    <recommendedName>
        <fullName evidence="2 8">DNA mismatch repair protein MutS</fullName>
    </recommendedName>
</protein>
<comment type="function">
    <text evidence="8">This protein is involved in the repair of mismatches in DNA. It is possible that it carries out the mismatch recognition step. This protein has a weak ATPase activity.</text>
</comment>
<dbReference type="InterPro" id="IPR036678">
    <property type="entry name" value="MutS_con_dom_sf"/>
</dbReference>
<dbReference type="NCBIfam" id="TIGR01070">
    <property type="entry name" value="mutS1"/>
    <property type="match status" value="1"/>
</dbReference>
<dbReference type="SUPFAM" id="SSF55271">
    <property type="entry name" value="DNA repair protein MutS, domain I"/>
    <property type="match status" value="1"/>
</dbReference>
<proteinExistence type="inferred from homology"/>
<keyword evidence="12" id="KW-1185">Reference proteome</keyword>
<dbReference type="InterPro" id="IPR005748">
    <property type="entry name" value="DNA_mismatch_repair_MutS"/>
</dbReference>
<reference evidence="11" key="1">
    <citation type="journal article" date="2014" name="Int. J. Syst. Evol. Microbiol.">
        <title>Complete genome sequence of Corynebacterium casei LMG S-19264T (=DSM 44701T), isolated from a smear-ripened cheese.</title>
        <authorList>
            <consortium name="US DOE Joint Genome Institute (JGI-PGF)"/>
            <person name="Walter F."/>
            <person name="Albersmeier A."/>
            <person name="Kalinowski J."/>
            <person name="Ruckert C."/>
        </authorList>
    </citation>
    <scope>NUCLEOTIDE SEQUENCE</scope>
    <source>
        <strain evidence="11">CGMCC 1.12698</strain>
    </source>
</reference>
<keyword evidence="3 8" id="KW-0547">Nucleotide-binding</keyword>
<dbReference type="FunFam" id="3.40.50.300:FF:000896">
    <property type="entry name" value="DNA mismatch repair protein MutS"/>
    <property type="match status" value="1"/>
</dbReference>
<dbReference type="Pfam" id="PF00488">
    <property type="entry name" value="MutS_V"/>
    <property type="match status" value="1"/>
</dbReference>
<dbReference type="InterPro" id="IPR016151">
    <property type="entry name" value="DNA_mismatch_repair_MutS_N"/>
</dbReference>
<dbReference type="Gene3D" id="3.40.50.300">
    <property type="entry name" value="P-loop containing nucleotide triphosphate hydrolases"/>
    <property type="match status" value="1"/>
</dbReference>
<sequence length="877" mass="99677">MAKHTPMMQQYLSIKADYQDAFLFFRLGDFYEMFFEDAVKAAHELEITLTSRDGGDDRIPMCGVPYHAAKGYIETLVERGYKVAVCEQVEDPKAVKGIVRREVVQLITPGTMMERKTMDEKTNTYIVSVTDFADGSYGIACNDLTTGENTATLFRGTLEEVILEVHSLGAKELVVSSTFPIESIQKVIQQLQIVVSLEEDTAISDAFQPLVSKLTQTKLKETFGRLLNYLLKTQKRALDHLQPVELYDRNQFMKIDVHSKRNLELTETIRSKGKNGSLLWLVDKTKTAMGGRLLKQWIDRPLINRAAIEQRHHMVETLQDNFFIREDMKESLKEVYDLERLAGKVAFGNVNARDLMQLKRSLMQIPTLKDLVGQLGNDYADKMADSLDACPELTALLERSIKEEPPLSIKDGDIIKEGYNEKLDEYRFISKNGKTWISELERKERELTGIRSLKIGYNRIFGYYIEVTKSNLASLQEGRYERKQTLANAERFITDELKEKEAMILGAEEKIVQLEYDLFVQLREQVKTFIPRLQQLAKIVSELDVLQSFATVSEENHFVKPTLTDKREMFVKEGRHPVVEKVLESSRYVPNDCMMQDGLNIFLITGPNMSGKSTYMRQIALISILNQIGCYVPATEALLPVFDQIFTRIGAADDLISGQSTFMVEMLEANNAIAHATERSLILFDEIGRGTSTYDGIALAQAIIEYIHEHIGAKTLFSTHYHELTALEEQLHALRNVHVSAVEEKGKVVFLHKIKEGAADKSYGIHVAELANLPKTLINRAQEVLNSLEEDAPVASIPVQIVREVVEEKKKEEPKADILADDQLSFFSTAEEKPKKEEKLLSKEKDILEMLRKLDLLDTTPLDAINTLYAIQKKLKK</sequence>
<dbReference type="PANTHER" id="PTHR11361:SF34">
    <property type="entry name" value="DNA MISMATCH REPAIR PROTEIN MSH1, MITOCHONDRIAL"/>
    <property type="match status" value="1"/>
</dbReference>
<dbReference type="SUPFAM" id="SSF48334">
    <property type="entry name" value="DNA repair protein MutS, domain III"/>
    <property type="match status" value="1"/>
</dbReference>
<dbReference type="PIRSF" id="PIRSF037677">
    <property type="entry name" value="DNA_mis_repair_Msh6"/>
    <property type="match status" value="1"/>
</dbReference>
<dbReference type="InterPro" id="IPR007695">
    <property type="entry name" value="DNA_mismatch_repair_MutS-lik_N"/>
</dbReference>
<dbReference type="InterPro" id="IPR017261">
    <property type="entry name" value="DNA_mismatch_repair_MutS/MSH"/>
</dbReference>
<dbReference type="GO" id="GO:0005829">
    <property type="term" value="C:cytosol"/>
    <property type="evidence" value="ECO:0007669"/>
    <property type="project" value="TreeGrafter"/>
</dbReference>
<dbReference type="FunFam" id="1.10.1420.10:FF:000007">
    <property type="entry name" value="DNA mismatch repair protein MutS"/>
    <property type="match status" value="1"/>
</dbReference>
<dbReference type="GO" id="GO:0005524">
    <property type="term" value="F:ATP binding"/>
    <property type="evidence" value="ECO:0007669"/>
    <property type="project" value="UniProtKB-UniRule"/>
</dbReference>
<dbReference type="AlphaFoldDB" id="A0A917APE0"/>
<dbReference type="GO" id="GO:0030983">
    <property type="term" value="F:mismatched DNA binding"/>
    <property type="evidence" value="ECO:0007669"/>
    <property type="project" value="InterPro"/>
</dbReference>
<dbReference type="CDD" id="cd03284">
    <property type="entry name" value="ABC_MutS1"/>
    <property type="match status" value="1"/>
</dbReference>
<evidence type="ECO:0000313" key="11">
    <source>
        <dbReference type="EMBL" id="GGE64857.1"/>
    </source>
</evidence>
<comment type="similarity">
    <text evidence="1 8 9">Belongs to the DNA mismatch repair MutS family.</text>
</comment>
<dbReference type="PROSITE" id="PS00486">
    <property type="entry name" value="DNA_MISMATCH_REPAIR_2"/>
    <property type="match status" value="1"/>
</dbReference>
<dbReference type="PANTHER" id="PTHR11361">
    <property type="entry name" value="DNA MISMATCH REPAIR PROTEIN MUTS FAMILY MEMBER"/>
    <property type="match status" value="1"/>
</dbReference>
<evidence type="ECO:0000256" key="1">
    <source>
        <dbReference type="ARBA" id="ARBA00006271"/>
    </source>
</evidence>
<evidence type="ECO:0000313" key="12">
    <source>
        <dbReference type="Proteomes" id="UP000605259"/>
    </source>
</evidence>
<dbReference type="InterPro" id="IPR000432">
    <property type="entry name" value="DNA_mismatch_repair_MutS_C"/>
</dbReference>
<dbReference type="InterPro" id="IPR045076">
    <property type="entry name" value="MutS"/>
</dbReference>
<evidence type="ECO:0000256" key="3">
    <source>
        <dbReference type="ARBA" id="ARBA00022741"/>
    </source>
</evidence>
<evidence type="ECO:0000259" key="10">
    <source>
        <dbReference type="PROSITE" id="PS00486"/>
    </source>
</evidence>
<dbReference type="SMART" id="SM00533">
    <property type="entry name" value="MUTSd"/>
    <property type="match status" value="1"/>
</dbReference>
<dbReference type="Pfam" id="PF05188">
    <property type="entry name" value="MutS_II"/>
    <property type="match status" value="1"/>
</dbReference>